<dbReference type="Pfam" id="PF26631">
    <property type="entry name" value="DUF8204"/>
    <property type="match status" value="1"/>
</dbReference>
<name>A0A0K9P4M4_ZOSMR</name>
<feature type="region of interest" description="Disordered" evidence="1">
    <location>
        <begin position="1"/>
        <end position="30"/>
    </location>
</feature>
<dbReference type="AlphaFoldDB" id="A0A0K9P4M4"/>
<dbReference type="PANTHER" id="PTHR34566:SF2">
    <property type="entry name" value="ALTERED INHERITANCE OF MITOCHONDRIA PROTEIN"/>
    <property type="match status" value="1"/>
</dbReference>
<evidence type="ECO:0000259" key="2">
    <source>
        <dbReference type="Pfam" id="PF26631"/>
    </source>
</evidence>
<feature type="domain" description="DUF8204" evidence="2">
    <location>
        <begin position="30"/>
        <end position="124"/>
    </location>
</feature>
<comment type="caution">
    <text evidence="3">The sequence shown here is derived from an EMBL/GenBank/DDBJ whole genome shotgun (WGS) entry which is preliminary data.</text>
</comment>
<reference evidence="4" key="1">
    <citation type="journal article" date="2016" name="Nature">
        <title>The genome of the seagrass Zostera marina reveals angiosperm adaptation to the sea.</title>
        <authorList>
            <person name="Olsen J.L."/>
            <person name="Rouze P."/>
            <person name="Verhelst B."/>
            <person name="Lin Y.-C."/>
            <person name="Bayer T."/>
            <person name="Collen J."/>
            <person name="Dattolo E."/>
            <person name="De Paoli E."/>
            <person name="Dittami S."/>
            <person name="Maumus F."/>
            <person name="Michel G."/>
            <person name="Kersting A."/>
            <person name="Lauritano C."/>
            <person name="Lohaus R."/>
            <person name="Toepel M."/>
            <person name="Tonon T."/>
            <person name="Vanneste K."/>
            <person name="Amirebrahimi M."/>
            <person name="Brakel J."/>
            <person name="Bostroem C."/>
            <person name="Chovatia M."/>
            <person name="Grimwood J."/>
            <person name="Jenkins J.W."/>
            <person name="Jueterbock A."/>
            <person name="Mraz A."/>
            <person name="Stam W.T."/>
            <person name="Tice H."/>
            <person name="Bornberg-Bauer E."/>
            <person name="Green P.J."/>
            <person name="Pearson G.A."/>
            <person name="Procaccini G."/>
            <person name="Duarte C.M."/>
            <person name="Schmutz J."/>
            <person name="Reusch T.B.H."/>
            <person name="Van de Peer Y."/>
        </authorList>
    </citation>
    <scope>NUCLEOTIDE SEQUENCE [LARGE SCALE GENOMIC DNA]</scope>
    <source>
        <strain evidence="4">cv. Finnish</strain>
    </source>
</reference>
<evidence type="ECO:0000313" key="4">
    <source>
        <dbReference type="Proteomes" id="UP000036987"/>
    </source>
</evidence>
<organism evidence="3 4">
    <name type="scientific">Zostera marina</name>
    <name type="common">Eelgrass</name>
    <dbReference type="NCBI Taxonomy" id="29655"/>
    <lineage>
        <taxon>Eukaryota</taxon>
        <taxon>Viridiplantae</taxon>
        <taxon>Streptophyta</taxon>
        <taxon>Embryophyta</taxon>
        <taxon>Tracheophyta</taxon>
        <taxon>Spermatophyta</taxon>
        <taxon>Magnoliopsida</taxon>
        <taxon>Liliopsida</taxon>
        <taxon>Zosteraceae</taxon>
        <taxon>Zostera</taxon>
    </lineage>
</organism>
<accession>A0A0K9P4M4</accession>
<dbReference type="STRING" id="29655.A0A0K9P4M4"/>
<dbReference type="PANTHER" id="PTHR34566">
    <property type="entry name" value="ALTERED INHERITANCE OF MITOCHONDRIA PROTEIN"/>
    <property type="match status" value="1"/>
</dbReference>
<evidence type="ECO:0000256" key="1">
    <source>
        <dbReference type="SAM" id="MobiDB-lite"/>
    </source>
</evidence>
<protein>
    <recommendedName>
        <fullName evidence="2">DUF8204 domain-containing protein</fullName>
    </recommendedName>
</protein>
<dbReference type="OrthoDB" id="510712at2759"/>
<dbReference type="InterPro" id="IPR058517">
    <property type="entry name" value="DUF8204"/>
</dbReference>
<dbReference type="EMBL" id="LFYR01001274">
    <property type="protein sequence ID" value="KMZ63115.1"/>
    <property type="molecule type" value="Genomic_DNA"/>
</dbReference>
<gene>
    <name evidence="3" type="ORF">ZOSMA_427G00140</name>
</gene>
<keyword evidence="4" id="KW-1185">Reference proteome</keyword>
<proteinExistence type="predicted"/>
<sequence length="168" mass="18473">METSSGEKSGGRADRTSPSTERGVAGAERKGRSCKGFLYYSSQRKSSNGKPMCFGLNRTLENVPGYMIAESQTESKKEGRNLSDFKYSCIGYSVCADNKNSASPTNNNLENPLELPFCVGIEILVDKRATSNADHLRTQQGAQTQPGVMKQPNSPVCQEHRSRCFWCC</sequence>
<dbReference type="Proteomes" id="UP000036987">
    <property type="component" value="Unassembled WGS sequence"/>
</dbReference>
<evidence type="ECO:0000313" key="3">
    <source>
        <dbReference type="EMBL" id="KMZ63115.1"/>
    </source>
</evidence>